<dbReference type="GO" id="GO:0009055">
    <property type="term" value="F:electron transfer activity"/>
    <property type="evidence" value="ECO:0007669"/>
    <property type="project" value="TreeGrafter"/>
</dbReference>
<dbReference type="CDD" id="cd02976">
    <property type="entry name" value="NrdH"/>
    <property type="match status" value="1"/>
</dbReference>
<reference evidence="9 10" key="1">
    <citation type="journal article" date="2013" name="PLoS ONE">
        <title>Genomic Analysis by Deep Sequencing of the Probiotic Lactobacillus brevis KB290 Harboring Nine Plasmids Reveals Genomic Stability.</title>
        <authorList>
            <person name="Fukao M."/>
            <person name="Oshima K."/>
            <person name="Morita H."/>
            <person name="Toh H."/>
            <person name="Suda W."/>
            <person name="Kim S.W."/>
            <person name="Suzuki S."/>
            <person name="Yakabe T."/>
            <person name="Hattori M."/>
            <person name="Yajima N."/>
        </authorList>
    </citation>
    <scope>NUCLEOTIDE SEQUENCE [LARGE SCALE GENOMIC DNA]</scope>
    <source>
        <strain evidence="9 10">KB290</strain>
    </source>
</reference>
<dbReference type="NCBIfam" id="TIGR02194">
    <property type="entry name" value="GlrX_NrdH"/>
    <property type="match status" value="1"/>
</dbReference>
<name>M5ACW1_LEVBR</name>
<dbReference type="Gene3D" id="3.40.30.10">
    <property type="entry name" value="Glutaredoxin"/>
    <property type="match status" value="1"/>
</dbReference>
<dbReference type="PANTHER" id="PTHR34386">
    <property type="entry name" value="GLUTAREDOXIN"/>
    <property type="match status" value="1"/>
</dbReference>
<protein>
    <recommendedName>
        <fullName evidence="3">Glutaredoxin-like protein NrdH</fullName>
    </recommendedName>
</protein>
<keyword evidence="4" id="KW-0813">Transport</keyword>
<dbReference type="AlphaFoldDB" id="M5ACW1"/>
<dbReference type="PATRIC" id="fig|1001583.3.peg.599"/>
<evidence type="ECO:0000313" key="10">
    <source>
        <dbReference type="Proteomes" id="UP000012042"/>
    </source>
</evidence>
<dbReference type="InterPro" id="IPR036249">
    <property type="entry name" value="Thioredoxin-like_sf"/>
</dbReference>
<evidence type="ECO:0000256" key="4">
    <source>
        <dbReference type="ARBA" id="ARBA00022448"/>
    </source>
</evidence>
<evidence type="ECO:0000256" key="5">
    <source>
        <dbReference type="ARBA" id="ARBA00022982"/>
    </source>
</evidence>
<evidence type="ECO:0000256" key="7">
    <source>
        <dbReference type="ARBA" id="ARBA00023284"/>
    </source>
</evidence>
<dbReference type="InterPro" id="IPR051548">
    <property type="entry name" value="Grx-like_ET"/>
</dbReference>
<sequence>MWLTMKVTIYSKNNCMQCKMTKRFLSEHNVEFEERNINQHPEYVSYLKDKGFQAVPVVEAPGVPAFYGFRPDQLTQIAG</sequence>
<evidence type="ECO:0000256" key="3">
    <source>
        <dbReference type="ARBA" id="ARBA00017945"/>
    </source>
</evidence>
<dbReference type="GO" id="GO:0045454">
    <property type="term" value="P:cell redox homeostasis"/>
    <property type="evidence" value="ECO:0007669"/>
    <property type="project" value="InterPro"/>
</dbReference>
<dbReference type="Proteomes" id="UP000012042">
    <property type="component" value="Chromosome"/>
</dbReference>
<feature type="domain" description="Glutaredoxin" evidence="8">
    <location>
        <begin position="7"/>
        <end position="60"/>
    </location>
</feature>
<dbReference type="EMBL" id="AP012167">
    <property type="protein sequence ID" value="BAN06245.1"/>
    <property type="molecule type" value="Genomic_DNA"/>
</dbReference>
<keyword evidence="7" id="KW-0676">Redox-active center</keyword>
<evidence type="ECO:0000259" key="8">
    <source>
        <dbReference type="Pfam" id="PF00462"/>
    </source>
</evidence>
<gene>
    <name evidence="9" type="ORF">LVISKB_0610</name>
</gene>
<evidence type="ECO:0000313" key="9">
    <source>
        <dbReference type="EMBL" id="BAN06245.1"/>
    </source>
</evidence>
<dbReference type="PROSITE" id="PS51354">
    <property type="entry name" value="GLUTAREDOXIN_2"/>
    <property type="match status" value="1"/>
</dbReference>
<proteinExistence type="inferred from homology"/>
<dbReference type="KEGG" id="lbk:LVISKB_0610"/>
<evidence type="ECO:0000256" key="1">
    <source>
        <dbReference type="ARBA" id="ARBA00002292"/>
    </source>
</evidence>
<accession>M5ACW1</accession>
<evidence type="ECO:0000256" key="6">
    <source>
        <dbReference type="ARBA" id="ARBA00023157"/>
    </source>
</evidence>
<comment type="similarity">
    <text evidence="2">Belongs to the glutaredoxin family.</text>
</comment>
<dbReference type="HOGENOM" id="CLU_026126_9_0_9"/>
<dbReference type="SUPFAM" id="SSF52833">
    <property type="entry name" value="Thioredoxin-like"/>
    <property type="match status" value="1"/>
</dbReference>
<dbReference type="InterPro" id="IPR002109">
    <property type="entry name" value="Glutaredoxin"/>
</dbReference>
<keyword evidence="5" id="KW-0249">Electron transport</keyword>
<comment type="function">
    <text evidence="1">Electron transport system for the ribonucleotide reductase system NrdEF.</text>
</comment>
<evidence type="ECO:0000256" key="2">
    <source>
        <dbReference type="ARBA" id="ARBA00007787"/>
    </source>
</evidence>
<keyword evidence="6" id="KW-1015">Disulfide bond</keyword>
<dbReference type="Pfam" id="PF00462">
    <property type="entry name" value="Glutaredoxin"/>
    <property type="match status" value="1"/>
</dbReference>
<organism evidence="9 10">
    <name type="scientific">Levilactobacillus brevis KB290</name>
    <dbReference type="NCBI Taxonomy" id="1001583"/>
    <lineage>
        <taxon>Bacteria</taxon>
        <taxon>Bacillati</taxon>
        <taxon>Bacillota</taxon>
        <taxon>Bacilli</taxon>
        <taxon>Lactobacillales</taxon>
        <taxon>Lactobacillaceae</taxon>
        <taxon>Levilactobacillus</taxon>
    </lineage>
</organism>
<dbReference type="InterPro" id="IPR011909">
    <property type="entry name" value="GlrX_NrdH"/>
</dbReference>
<dbReference type="PANTHER" id="PTHR34386:SF1">
    <property type="entry name" value="GLUTAREDOXIN-LIKE PROTEIN NRDH"/>
    <property type="match status" value="1"/>
</dbReference>